<evidence type="ECO:0000313" key="2">
    <source>
        <dbReference type="EMBL" id="SEP08430.1"/>
    </source>
</evidence>
<accession>A0A1H8UYW4</accession>
<dbReference type="InterPro" id="IPR036259">
    <property type="entry name" value="MFS_trans_sf"/>
</dbReference>
<evidence type="ECO:0000256" key="1">
    <source>
        <dbReference type="SAM" id="Phobius"/>
    </source>
</evidence>
<feature type="transmembrane region" description="Helical" evidence="1">
    <location>
        <begin position="78"/>
        <end position="101"/>
    </location>
</feature>
<keyword evidence="1" id="KW-1133">Transmembrane helix</keyword>
<keyword evidence="3" id="KW-1185">Reference proteome</keyword>
<evidence type="ECO:0000313" key="3">
    <source>
        <dbReference type="Proteomes" id="UP000199126"/>
    </source>
</evidence>
<proteinExistence type="predicted"/>
<feature type="transmembrane region" description="Helical" evidence="1">
    <location>
        <begin position="141"/>
        <end position="162"/>
    </location>
</feature>
<dbReference type="RefSeq" id="WP_089826672.1">
    <property type="nucleotide sequence ID" value="NZ_FODV01000013.1"/>
</dbReference>
<reference evidence="3" key="1">
    <citation type="submission" date="2016-10" db="EMBL/GenBank/DDBJ databases">
        <authorList>
            <person name="Varghese N."/>
            <person name="Submissions S."/>
        </authorList>
    </citation>
    <scope>NUCLEOTIDE SEQUENCE [LARGE SCALE GENOMIC DNA]</scope>
    <source>
        <strain evidence="3">CGMCC 1.10121</strain>
    </source>
</reference>
<dbReference type="AlphaFoldDB" id="A0A1H8UYW4"/>
<name>A0A1H8UYW4_9EURY</name>
<sequence>MSNTNRGQSSDRWIQRIQLPLSWLGLVFAAVAAMVFVVLVENGRPLWQAGSYALVVAFLAVFAVVVLDTVAGRRIVKIAVHVFLGLFILIPAFLLTVLQFADRFMTTPAYVFLAGLWVVSVALLLNGVFVYRGATRLERRVATVGLGVTLALGVAAIGYVAFAVVSGGLNIGSDVTAGEVSGWVFLVVLVTLPSIVFRWDLRETRPAGQNEVDER</sequence>
<feature type="transmembrane region" description="Helical" evidence="1">
    <location>
        <begin position="52"/>
        <end position="71"/>
    </location>
</feature>
<feature type="transmembrane region" description="Helical" evidence="1">
    <location>
        <begin position="21"/>
        <end position="40"/>
    </location>
</feature>
<protein>
    <submittedName>
        <fullName evidence="2">Uncharacterized protein</fullName>
    </submittedName>
</protein>
<feature type="transmembrane region" description="Helical" evidence="1">
    <location>
        <begin position="182"/>
        <end position="201"/>
    </location>
</feature>
<keyword evidence="1" id="KW-0472">Membrane</keyword>
<feature type="transmembrane region" description="Helical" evidence="1">
    <location>
        <begin position="107"/>
        <end position="129"/>
    </location>
</feature>
<organism evidence="2 3">
    <name type="scientific">Halogranum amylolyticum</name>
    <dbReference type="NCBI Taxonomy" id="660520"/>
    <lineage>
        <taxon>Archaea</taxon>
        <taxon>Methanobacteriati</taxon>
        <taxon>Methanobacteriota</taxon>
        <taxon>Stenosarchaea group</taxon>
        <taxon>Halobacteria</taxon>
        <taxon>Halobacteriales</taxon>
        <taxon>Haloferacaceae</taxon>
    </lineage>
</organism>
<dbReference type="SUPFAM" id="SSF103473">
    <property type="entry name" value="MFS general substrate transporter"/>
    <property type="match status" value="1"/>
</dbReference>
<gene>
    <name evidence="2" type="ORF">SAMN04487948_11377</name>
</gene>
<dbReference type="EMBL" id="FODV01000013">
    <property type="protein sequence ID" value="SEP08430.1"/>
    <property type="molecule type" value="Genomic_DNA"/>
</dbReference>
<keyword evidence="1" id="KW-0812">Transmembrane</keyword>
<dbReference type="Proteomes" id="UP000199126">
    <property type="component" value="Unassembled WGS sequence"/>
</dbReference>